<dbReference type="AGR" id="WB:WBGene00021281"/>
<dbReference type="eggNOG" id="KOG4796">
    <property type="taxonomic scope" value="Eukaryota"/>
</dbReference>
<dbReference type="PeptideAtlas" id="Q9N554"/>
<dbReference type="Reactome" id="R-CEL-75955">
    <property type="pathway name" value="RNA Polymerase II Transcription Elongation"/>
</dbReference>
<feature type="compositionally biased region" description="Basic and acidic residues" evidence="7">
    <location>
        <begin position="389"/>
        <end position="403"/>
    </location>
</feature>
<evidence type="ECO:0000256" key="1">
    <source>
        <dbReference type="ARBA" id="ARBA00004123"/>
    </source>
</evidence>
<dbReference type="SMR" id="Q9N554"/>
<dbReference type="OrthoDB" id="6284217at2759"/>
<dbReference type="STRING" id="6239.Y24D9A.1a.2"/>
<evidence type="ECO:0000313" key="11">
    <source>
        <dbReference type="WormBase" id="Y24D9A.1a"/>
    </source>
</evidence>
<dbReference type="InterPro" id="IPR036390">
    <property type="entry name" value="WH_DNA-bd_sf"/>
</dbReference>
<accession>Q9N554</accession>
<dbReference type="GO" id="GO:0008023">
    <property type="term" value="C:transcription elongation factor complex"/>
    <property type="evidence" value="ECO:0000318"/>
    <property type="project" value="GO_Central"/>
</dbReference>
<keyword evidence="10" id="KW-1185">Reference proteome</keyword>
<feature type="compositionally biased region" description="Polar residues" evidence="7">
    <location>
        <begin position="475"/>
        <end position="488"/>
    </location>
</feature>
<keyword evidence="3" id="KW-0805">Transcription regulation</keyword>
<evidence type="ECO:0007829" key="12">
    <source>
        <dbReference type="PeptideAtlas" id="Q9N554"/>
    </source>
</evidence>
<dbReference type="GO" id="GO:0032968">
    <property type="term" value="P:positive regulation of transcription elongation by RNA polymerase II"/>
    <property type="evidence" value="ECO:0000318"/>
    <property type="project" value="GO_Central"/>
</dbReference>
<dbReference type="SUPFAM" id="SSF46785">
    <property type="entry name" value="Winged helix' DNA-binding domain"/>
    <property type="match status" value="1"/>
</dbReference>
<sequence length="678" mass="74648">MLKSSSGNMHHFSTGSSSAIIASSSSSSSSSNGYGHSPRDLLTGAAVANGGGGGFGGVAGVAFATTSPPTPVNLDVQRIDCTDETTVVMVKLTDEMFAALQESQRSGKPLRINVNDKEGRVEIGDGTASSKTNNTFYFQKQTVPEQTDTLVHSGGGVRNVGTYKTKYQIQATDRSFQETKKRAELRAEVEKSRGTKQMKKSGVTSSSSRYHNSSNSTPRSMNSAPNSSRVSPSFMSSSSSKASTSHVTTNNSKGTPNNGSESKKIDMTPQLMKHSIKKRIIHLIVTQKYSNWEEVYKKLKSDGLPEEKDEIEKIRSCVEEVSETRPEMSVMSLRTSFLSEVDQRWMFFNQEEKSHVRRLCNSGSRVGPTDNNFAPLRKKGMERITASSKTEKDKVKEKLEEAAKIPSPPKDQKSLPSIVEEDDYYTAPPEPANKRRAHNLAPPPPPPVQVVTPQTTSSQTETGPLPPKRTKRPESSSPQLERSSQPASKLNPIKLAATIAMQPIPKCDPPPPPPSRDTYHHNVASVAVNGGGSTASSRVSSPASSLSSPSQPSCNWEKQFGDIKTLSEAEAYFKQFHKEYPLYMECHEMLTKVSSEFRGLEVKLLTAVALSKTSPSPQNMQNVKQIEKNIQNRYAHFEKDPEFMKARQRHTDLRSKLNVLKTRIGSWEKMRRQSSTNV</sequence>
<dbReference type="UCSC" id="Y24D9A.1a">
    <property type="organism name" value="c. elegans"/>
</dbReference>
<name>Q9N554_CAEEL</name>
<evidence type="ECO:0000256" key="6">
    <source>
        <dbReference type="PROSITE-ProRule" id="PRU01324"/>
    </source>
</evidence>
<dbReference type="Reactome" id="R-CEL-674695">
    <property type="pathway name" value="RNA Polymerase II Pre-transcription Events"/>
</dbReference>
<reference evidence="9 10" key="1">
    <citation type="journal article" date="1998" name="Science">
        <title>Genome sequence of the nematode C. elegans: a platform for investigating biology.</title>
        <authorList>
            <consortium name="The C. elegans sequencing consortium"/>
            <person name="Sulson J.E."/>
            <person name="Waterston R."/>
        </authorList>
    </citation>
    <scope>NUCLEOTIDE SEQUENCE [LARGE SCALE GENOMIC DNA]</scope>
    <source>
        <strain evidence="9 10">Bristol N2</strain>
    </source>
</reference>
<dbReference type="GeneID" id="177206"/>
<dbReference type="InterPro" id="IPR010844">
    <property type="entry name" value="Occludin_ELL"/>
</dbReference>
<dbReference type="CTD" id="177206"/>
<feature type="compositionally biased region" description="Low complexity" evidence="7">
    <location>
        <begin position="449"/>
        <end position="460"/>
    </location>
</feature>
<evidence type="ECO:0000259" key="8">
    <source>
        <dbReference type="PROSITE" id="PS51980"/>
    </source>
</evidence>
<dbReference type="InterPro" id="IPR031176">
    <property type="entry name" value="ELL/occludin"/>
</dbReference>
<feature type="region of interest" description="Disordered" evidence="7">
    <location>
        <begin position="175"/>
        <end position="266"/>
    </location>
</feature>
<dbReference type="GO" id="GO:0006368">
    <property type="term" value="P:transcription elongation by RNA polymerase II"/>
    <property type="evidence" value="ECO:0007669"/>
    <property type="project" value="InterPro"/>
</dbReference>
<dbReference type="GO" id="GO:0042795">
    <property type="term" value="P:snRNA transcription by RNA polymerase II"/>
    <property type="evidence" value="ECO:0000318"/>
    <property type="project" value="GO_Central"/>
</dbReference>
<dbReference type="Reactome" id="R-CEL-6807505">
    <property type="pathway name" value="RNA polymerase II transcribes snRNA genes"/>
</dbReference>
<feature type="compositionally biased region" description="Low complexity" evidence="7">
    <location>
        <begin position="227"/>
        <end position="245"/>
    </location>
</feature>
<dbReference type="OMA" id="EAIEMRY"/>
<protein>
    <submittedName>
        <fullName evidence="9">OCEL domain-containing protein</fullName>
    </submittedName>
</protein>
<feature type="compositionally biased region" description="Low complexity" evidence="7">
    <location>
        <begin position="534"/>
        <end position="553"/>
    </location>
</feature>
<dbReference type="Pfam" id="PF10390">
    <property type="entry name" value="ELL"/>
    <property type="match status" value="1"/>
</dbReference>
<evidence type="ECO:0000256" key="5">
    <source>
        <dbReference type="ARBA" id="ARBA00023242"/>
    </source>
</evidence>
<dbReference type="Proteomes" id="UP000001940">
    <property type="component" value="Chromosome IV"/>
</dbReference>
<gene>
    <name evidence="9 11" type="primary">ell-1</name>
    <name evidence="9" type="ORF">CELE_Y24D9A.1</name>
    <name evidence="11" type="ORF">Y24D9A.1</name>
</gene>
<dbReference type="Reactome" id="R-CEL-6796648">
    <property type="pathway name" value="TP53 Regulates Transcription of DNA Repair Genes"/>
</dbReference>
<dbReference type="GO" id="GO:0005634">
    <property type="term" value="C:nucleus"/>
    <property type="evidence" value="ECO:0000314"/>
    <property type="project" value="WormBase"/>
</dbReference>
<dbReference type="RefSeq" id="NP_001379985.1">
    <property type="nucleotide sequence ID" value="NM_001392296.1"/>
</dbReference>
<dbReference type="HOGENOM" id="CLU_031999_0_0_1"/>
<dbReference type="Gene3D" id="1.10.10.2670">
    <property type="entry name" value="E3 ubiquitin-protein ligase"/>
    <property type="match status" value="1"/>
</dbReference>
<dbReference type="Reactome" id="R-CEL-351906">
    <property type="pathway name" value="Apoptotic cleavage of cell adhesion proteins"/>
</dbReference>
<evidence type="ECO:0000256" key="3">
    <source>
        <dbReference type="ARBA" id="ARBA00023015"/>
    </source>
</evidence>
<feature type="compositionally biased region" description="Polar residues" evidence="7">
    <location>
        <begin position="246"/>
        <end position="260"/>
    </location>
</feature>
<feature type="compositionally biased region" description="Polar residues" evidence="7">
    <location>
        <begin position="361"/>
        <end position="372"/>
    </location>
</feature>
<dbReference type="AlphaFoldDB" id="Q9N554"/>
<keyword evidence="12" id="KW-1267">Proteomics identification</keyword>
<keyword evidence="4" id="KW-0804">Transcription</keyword>
<organism evidence="9 10">
    <name type="scientific">Caenorhabditis elegans</name>
    <dbReference type="NCBI Taxonomy" id="6239"/>
    <lineage>
        <taxon>Eukaryota</taxon>
        <taxon>Metazoa</taxon>
        <taxon>Ecdysozoa</taxon>
        <taxon>Nematoda</taxon>
        <taxon>Chromadorea</taxon>
        <taxon>Rhabditida</taxon>
        <taxon>Rhabditina</taxon>
        <taxon>Rhabditomorpha</taxon>
        <taxon>Rhabditoidea</taxon>
        <taxon>Rhabditidae</taxon>
        <taxon>Peloderinae</taxon>
        <taxon>Caenorhabditis</taxon>
    </lineage>
</organism>
<comment type="similarity">
    <text evidence="2 6">Belongs to the ELL/occludin family.</text>
</comment>
<dbReference type="FunCoup" id="Q9N554">
    <property type="interactions" value="58"/>
</dbReference>
<dbReference type="Bgee" id="WBGene00021281">
    <property type="expression patterns" value="Expressed in pharyngeal muscle cell (C elegans) and 3 other cell types or tissues"/>
</dbReference>
<dbReference type="ExpressionAtlas" id="Q9N554">
    <property type="expression patterns" value="baseline and differential"/>
</dbReference>
<evidence type="ECO:0000256" key="7">
    <source>
        <dbReference type="SAM" id="MobiDB-lite"/>
    </source>
</evidence>
<proteinExistence type="evidence at protein level"/>
<dbReference type="Pfam" id="PF07303">
    <property type="entry name" value="Occludin_ELL"/>
    <property type="match status" value="1"/>
</dbReference>
<dbReference type="GO" id="GO:0000987">
    <property type="term" value="F:cis-regulatory region sequence-specific DNA binding"/>
    <property type="evidence" value="ECO:0000318"/>
    <property type="project" value="GO_Central"/>
</dbReference>
<feature type="region of interest" description="Disordered" evidence="7">
    <location>
        <begin position="360"/>
        <end position="490"/>
    </location>
</feature>
<feature type="domain" description="OCEL" evidence="8">
    <location>
        <begin position="554"/>
        <end position="672"/>
    </location>
</feature>
<comment type="subcellular location">
    <subcellularLocation>
        <location evidence="1">Nucleus</location>
    </subcellularLocation>
</comment>
<dbReference type="PROSITE" id="PS51980">
    <property type="entry name" value="OCEL"/>
    <property type="match status" value="1"/>
</dbReference>
<dbReference type="PANTHER" id="PTHR23288">
    <property type="entry name" value="OCCLUDIN AND RNA POLYMERASE II ELONGATION FACTOR ELL"/>
    <property type="match status" value="1"/>
</dbReference>
<dbReference type="SUPFAM" id="SSF144292">
    <property type="entry name" value="occludin/ELL-like"/>
    <property type="match status" value="1"/>
</dbReference>
<dbReference type="InParanoid" id="Q9N554"/>
<dbReference type="EMBL" id="BX284604">
    <property type="protein sequence ID" value="CCD71895.2"/>
    <property type="molecule type" value="Genomic_DNA"/>
</dbReference>
<evidence type="ECO:0000256" key="2">
    <source>
        <dbReference type="ARBA" id="ARBA00009171"/>
    </source>
</evidence>
<dbReference type="Gene3D" id="6.10.140.340">
    <property type="match status" value="1"/>
</dbReference>
<dbReference type="Reactome" id="R-CEL-112382">
    <property type="pathway name" value="Formation of RNA Pol II elongation complex"/>
</dbReference>
<feature type="compositionally biased region" description="Polar residues" evidence="7">
    <location>
        <begin position="217"/>
        <end position="226"/>
    </location>
</feature>
<evidence type="ECO:0000313" key="10">
    <source>
        <dbReference type="Proteomes" id="UP000001940"/>
    </source>
</evidence>
<keyword evidence="5" id="KW-0539">Nucleus</keyword>
<dbReference type="InterPro" id="IPR042065">
    <property type="entry name" value="E3_ELL-like"/>
</dbReference>
<dbReference type="PANTHER" id="PTHR23288:SF17">
    <property type="entry name" value="RNA POLYMERASE II ELONGATION FACTOR ELL"/>
    <property type="match status" value="1"/>
</dbReference>
<feature type="compositionally biased region" description="Basic and acidic residues" evidence="7">
    <location>
        <begin position="175"/>
        <end position="193"/>
    </location>
</feature>
<dbReference type="InterPro" id="IPR019464">
    <property type="entry name" value="ELL_N"/>
</dbReference>
<dbReference type="PaxDb" id="6239-Y24D9A.1a"/>
<evidence type="ECO:0000256" key="4">
    <source>
        <dbReference type="ARBA" id="ARBA00023163"/>
    </source>
</evidence>
<dbReference type="WormBase" id="Y24D9A.1a">
    <property type="protein sequence ID" value="CE50192"/>
    <property type="gene ID" value="WBGene00021281"/>
    <property type="gene designation" value="ell-1"/>
</dbReference>
<feature type="compositionally biased region" description="Low complexity" evidence="7">
    <location>
        <begin position="205"/>
        <end position="216"/>
    </location>
</feature>
<feature type="region of interest" description="Disordered" evidence="7">
    <location>
        <begin position="527"/>
        <end position="554"/>
    </location>
</feature>
<evidence type="ECO:0000313" key="9">
    <source>
        <dbReference type="EMBL" id="CCD71895.2"/>
    </source>
</evidence>